<dbReference type="InterPro" id="IPR046867">
    <property type="entry name" value="AldOxase/xan_DH_MoCoBD2"/>
</dbReference>
<dbReference type="Pfam" id="PF02738">
    <property type="entry name" value="MoCoBD_1"/>
    <property type="match status" value="1"/>
</dbReference>
<dbReference type="InterPro" id="IPR000674">
    <property type="entry name" value="Ald_Oxase/Xan_DH_a/b"/>
</dbReference>
<evidence type="ECO:0000256" key="1">
    <source>
        <dbReference type="SAM" id="Phobius"/>
    </source>
</evidence>
<dbReference type="RefSeq" id="WP_201082538.1">
    <property type="nucleotide sequence ID" value="NZ_CP067421.1"/>
</dbReference>
<evidence type="ECO:0000313" key="4">
    <source>
        <dbReference type="Proteomes" id="UP000595197"/>
    </source>
</evidence>
<keyword evidence="1" id="KW-0812">Transmembrane</keyword>
<dbReference type="InterPro" id="IPR037165">
    <property type="entry name" value="AldOxase/xan_DH_Mopterin-bd_sf"/>
</dbReference>
<reference evidence="3" key="1">
    <citation type="submission" date="2021-02" db="EMBL/GenBank/DDBJ databases">
        <title>Skermanella TT6 skin isolate.</title>
        <authorList>
            <person name="Lee K."/>
            <person name="Ganzorig M."/>
        </authorList>
    </citation>
    <scope>NUCLEOTIDE SEQUENCE</scope>
    <source>
        <strain evidence="3">TT6</strain>
    </source>
</reference>
<dbReference type="InterPro" id="IPR012368">
    <property type="entry name" value="OxRdtase_Mopterin-bd_su_IorB"/>
</dbReference>
<protein>
    <submittedName>
        <fullName evidence="3">Xanthine dehydrogenase family protein molybdopterin-binding subunit</fullName>
    </submittedName>
</protein>
<dbReference type="SUPFAM" id="SSF56003">
    <property type="entry name" value="Molybdenum cofactor-binding domain"/>
    <property type="match status" value="2"/>
</dbReference>
<geneLocation type="plasmid" evidence="3 4">
    <name>pTT6-1</name>
</geneLocation>
<dbReference type="InterPro" id="IPR008274">
    <property type="entry name" value="AldOxase/xan_DH_MoCoBD1"/>
</dbReference>
<organism evidence="3 4">
    <name type="scientific">Skermanella cutis</name>
    <dbReference type="NCBI Taxonomy" id="2775420"/>
    <lineage>
        <taxon>Bacteria</taxon>
        <taxon>Pseudomonadati</taxon>
        <taxon>Pseudomonadota</taxon>
        <taxon>Alphaproteobacteria</taxon>
        <taxon>Rhodospirillales</taxon>
        <taxon>Azospirillaceae</taxon>
        <taxon>Skermanella</taxon>
    </lineage>
</organism>
<dbReference type="Proteomes" id="UP000595197">
    <property type="component" value="Plasmid pTT6-1"/>
</dbReference>
<dbReference type="InterPro" id="IPR006311">
    <property type="entry name" value="TAT_signal"/>
</dbReference>
<dbReference type="EMBL" id="CP067421">
    <property type="protein sequence ID" value="QQP93130.1"/>
    <property type="molecule type" value="Genomic_DNA"/>
</dbReference>
<feature type="domain" description="Aldehyde oxidase/xanthine dehydrogenase a/b hammerhead" evidence="2">
    <location>
        <begin position="212"/>
        <end position="290"/>
    </location>
</feature>
<keyword evidence="1" id="KW-1133">Transmembrane helix</keyword>
<dbReference type="PIRSF" id="PIRSF036389">
    <property type="entry name" value="IOR_B"/>
    <property type="match status" value="1"/>
</dbReference>
<evidence type="ECO:0000259" key="2">
    <source>
        <dbReference type="SMART" id="SM01008"/>
    </source>
</evidence>
<dbReference type="SMART" id="SM01008">
    <property type="entry name" value="Ald_Xan_dh_C"/>
    <property type="match status" value="1"/>
</dbReference>
<sequence length="717" mass="76626">MAIQDVGITRRGFIAGSGLVIAIAMVPKLLKAAQTGVSAGGGPELVPMNTFVKIGTDDTVTILSKHLEMGQGPFTGLATLVAEEMDADWSQMRAVHSPADNDLYANLAYGIQGTGGSTSIANSFDQIRLAGATARAMLIAAAAEEWQVSASEITVKKGRMRHPAIGKESGFGAFAEKAARQQPPAEPRLKAPEDFVLIGTDLPKLDTQSKIDGTAIFALDVTPDNVMLAVVAHPEHFGATVKSFDDRETRKVQGVVDVKQVPSGIAVYANNTFAALKGRDALRIEWDLSKAETRSSEELATEYVRRSSETGIVATDNGNVDEAFRAPGVQTIEAEIIFPFLAHAPMEPLDAVFVKASDGSLDIYTGSQFPAMDQQVAAGILGMQQSQVRLNTQMTGGSFGRKAQFGSPYMQEAAAVYAASGGSRPLKHMWTREDDIRGGFYRPMYAHKMRGAINQEGKITAWEQIIVGQSIMGKVDLDDTSVEGASNLPYAIPNLKVTLHNIELVVPPLWWRSVGHTHTGFAVETFVDELLEKIGRDPVEGRLALLAEKPRHAGVLRKAAEVADWGSAVPEGRARGVAVVESFHSYVAQVVEVSVDPEGIPRVHKVWCAVDCGLAINPNVIKAQMEGGIGYGLGAVLFDAVTLGTGGKIVQSNFHDYRSIRINEMPEVAVEIIKSSERPTGVGEPGVPPIGPAVANAWRSLTGTPVRQLPIVNIASA</sequence>
<dbReference type="PANTHER" id="PTHR47495:SF2">
    <property type="entry name" value="ALDEHYDE DEHYDROGENASE"/>
    <property type="match status" value="1"/>
</dbReference>
<name>A0ABX7BFF4_9PROT</name>
<gene>
    <name evidence="3" type="ORF">IGS68_28680</name>
</gene>
<feature type="transmembrane region" description="Helical" evidence="1">
    <location>
        <begin position="12"/>
        <end position="30"/>
    </location>
</feature>
<dbReference type="InterPro" id="IPR052516">
    <property type="entry name" value="N-heterocyclic_Hydroxylase"/>
</dbReference>
<proteinExistence type="predicted"/>
<keyword evidence="1" id="KW-0472">Membrane</keyword>
<evidence type="ECO:0000313" key="3">
    <source>
        <dbReference type="EMBL" id="QQP93130.1"/>
    </source>
</evidence>
<dbReference type="Gene3D" id="3.30.365.10">
    <property type="entry name" value="Aldehyde oxidase/xanthine dehydrogenase, molybdopterin binding domain"/>
    <property type="match status" value="4"/>
</dbReference>
<dbReference type="Gene3D" id="3.90.1170.50">
    <property type="entry name" value="Aldehyde oxidase/xanthine dehydrogenase, a/b hammerhead"/>
    <property type="match status" value="1"/>
</dbReference>
<dbReference type="Pfam" id="PF20256">
    <property type="entry name" value="MoCoBD_2"/>
    <property type="match status" value="2"/>
</dbReference>
<keyword evidence="4" id="KW-1185">Reference proteome</keyword>
<keyword evidence="3" id="KW-0614">Plasmid</keyword>
<dbReference type="PANTHER" id="PTHR47495">
    <property type="entry name" value="ALDEHYDE DEHYDROGENASE"/>
    <property type="match status" value="1"/>
</dbReference>
<accession>A0ABX7BFF4</accession>
<dbReference type="PROSITE" id="PS51318">
    <property type="entry name" value="TAT"/>
    <property type="match status" value="1"/>
</dbReference>